<comment type="caution">
    <text evidence="1">The sequence shown here is derived from an EMBL/GenBank/DDBJ whole genome shotgun (WGS) entry which is preliminary data.</text>
</comment>
<gene>
    <name evidence="1" type="ORF">LIP50_04640</name>
</gene>
<accession>A0ABS8CVJ6</accession>
<evidence type="ECO:0000313" key="2">
    <source>
        <dbReference type="Proteomes" id="UP001299409"/>
    </source>
</evidence>
<dbReference type="EMBL" id="JAJBMB010000003">
    <property type="protein sequence ID" value="MCB5445488.1"/>
    <property type="molecule type" value="Genomic_DNA"/>
</dbReference>
<sequence>MVNYNYKFFIELINSFISNEPVKPKYDVEWDEIIRLAKINNLLGILFTSIEKMDKSNRPKEELYNKLKRNFLLQIRNSDQIDMYVKKVIKAFEQEDIDHIFLKGYEIKHCYPVTELRSMSDVDILIRKEDREKSDKILKDLGYKGNFTNCEVWDYRKKISYLEIHTSMVSDEIKQEIDYNKYFSNPWEHAVLTSKNTYKLEEEYHLIFLLVHMAKHFSECGCGIRMFLDIEFYLKKYSQILDWDYIWRELKNLELVAFTEIVFTLCNRWFHSEIPIEPFDLEEDFYEKITENVLLGGIFGFELSNYKLGMVRHDLNKSNSYFKSSFKICKRLIFPPYEELIKQKQYSKIKNKKYLILFAWIYRLLYILITRGKQGFSYLFDILFGKNKIKEQNETMNKLGL</sequence>
<name>A0ABS8CVJ6_9FIRM</name>
<dbReference type="Pfam" id="PF14907">
    <property type="entry name" value="NTP_transf_5"/>
    <property type="match status" value="1"/>
</dbReference>
<reference evidence="1 2" key="1">
    <citation type="submission" date="2021-10" db="EMBL/GenBank/DDBJ databases">
        <title>Collection of gut derived symbiotic bacterial strains cultured from healthy donors.</title>
        <authorList>
            <person name="Lin H."/>
            <person name="Littmann E."/>
            <person name="Claire K."/>
            <person name="Pamer E."/>
        </authorList>
    </citation>
    <scope>NUCLEOTIDE SEQUENCE [LARGE SCALE GENOMIC DNA]</scope>
    <source>
        <strain evidence="1 2">MSK.17.68</strain>
    </source>
</reference>
<keyword evidence="2" id="KW-1185">Reference proteome</keyword>
<dbReference type="Gene3D" id="3.30.460.40">
    <property type="match status" value="1"/>
</dbReference>
<protein>
    <submittedName>
        <fullName evidence="1">Nucleotidyltransferase family protein</fullName>
    </submittedName>
</protein>
<dbReference type="RefSeq" id="WP_226914793.1">
    <property type="nucleotide sequence ID" value="NZ_BAABXU010000001.1"/>
</dbReference>
<dbReference type="InterPro" id="IPR039498">
    <property type="entry name" value="NTP_transf_5"/>
</dbReference>
<proteinExistence type="predicted"/>
<organism evidence="1 2">
    <name type="scientific">Intestinibacter bartlettii</name>
    <dbReference type="NCBI Taxonomy" id="261299"/>
    <lineage>
        <taxon>Bacteria</taxon>
        <taxon>Bacillati</taxon>
        <taxon>Bacillota</taxon>
        <taxon>Clostridia</taxon>
        <taxon>Peptostreptococcales</taxon>
        <taxon>Peptostreptococcaceae</taxon>
        <taxon>Intestinibacter</taxon>
    </lineage>
</organism>
<dbReference type="Proteomes" id="UP001299409">
    <property type="component" value="Unassembled WGS sequence"/>
</dbReference>
<evidence type="ECO:0000313" key="1">
    <source>
        <dbReference type="EMBL" id="MCB5445488.1"/>
    </source>
</evidence>